<dbReference type="FunFam" id="2.60.40.420:FF:000013">
    <property type="entry name" value="basic blue protein-like"/>
    <property type="match status" value="1"/>
</dbReference>
<evidence type="ECO:0000256" key="1">
    <source>
        <dbReference type="ARBA" id="ARBA00022723"/>
    </source>
</evidence>
<dbReference type="GO" id="GO:0009055">
    <property type="term" value="F:electron transfer activity"/>
    <property type="evidence" value="ECO:0007669"/>
    <property type="project" value="InterPro"/>
</dbReference>
<reference evidence="6 7" key="1">
    <citation type="submission" date="2020-08" db="EMBL/GenBank/DDBJ databases">
        <title>Plant Genome Project.</title>
        <authorList>
            <person name="Zhang R.-G."/>
        </authorList>
    </citation>
    <scope>NUCLEOTIDE SEQUENCE [LARGE SCALE GENOMIC DNA]</scope>
    <source>
        <tissue evidence="6">Rhizome</tissue>
    </source>
</reference>
<protein>
    <recommendedName>
        <fullName evidence="4">Plantacyanin</fullName>
    </recommendedName>
</protein>
<dbReference type="Proteomes" id="UP000734854">
    <property type="component" value="Unassembled WGS sequence"/>
</dbReference>
<sequence>MGQHPYKLPWGCPSLSPHSVLLEQLKAMAQPQQARSALVILALAVVGHCLLGHTEATDFVVGDAGGWKFNVIDWPNGKSFKAGDVLVFNYAVGAHNVVSVTKDGYDQCLPLDGKVHTSGKDRITLVKGDNYFICSFPGHCAANIKIKVTAT</sequence>
<evidence type="ECO:0000256" key="4">
    <source>
        <dbReference type="ARBA" id="ARBA00082491"/>
    </source>
</evidence>
<dbReference type="AlphaFoldDB" id="A0A8J5GW20"/>
<dbReference type="InterPro" id="IPR008972">
    <property type="entry name" value="Cupredoxin"/>
</dbReference>
<dbReference type="CDD" id="cd11013">
    <property type="entry name" value="Plantacyanin"/>
    <property type="match status" value="1"/>
</dbReference>
<gene>
    <name evidence="6" type="ORF">ZIOFF_024279</name>
</gene>
<evidence type="ECO:0000259" key="5">
    <source>
        <dbReference type="PROSITE" id="PS51485"/>
    </source>
</evidence>
<evidence type="ECO:0000256" key="2">
    <source>
        <dbReference type="ARBA" id="ARBA00023008"/>
    </source>
</evidence>
<dbReference type="EMBL" id="JACMSC010000007">
    <property type="protein sequence ID" value="KAG6513942.1"/>
    <property type="molecule type" value="Genomic_DNA"/>
</dbReference>
<dbReference type="Gene3D" id="2.60.40.420">
    <property type="entry name" value="Cupredoxins - blue copper proteins"/>
    <property type="match status" value="1"/>
</dbReference>
<dbReference type="InterPro" id="IPR041844">
    <property type="entry name" value="Plantacyanin"/>
</dbReference>
<accession>A0A8J5GW20</accession>
<dbReference type="SUPFAM" id="SSF49503">
    <property type="entry name" value="Cupredoxins"/>
    <property type="match status" value="1"/>
</dbReference>
<dbReference type="InterPro" id="IPR003245">
    <property type="entry name" value="Phytocyanin_dom"/>
</dbReference>
<keyword evidence="1" id="KW-0479">Metal-binding</keyword>
<proteinExistence type="predicted"/>
<evidence type="ECO:0000313" key="6">
    <source>
        <dbReference type="EMBL" id="KAG6513942.1"/>
    </source>
</evidence>
<keyword evidence="3" id="KW-1015">Disulfide bond</keyword>
<evidence type="ECO:0000256" key="3">
    <source>
        <dbReference type="ARBA" id="ARBA00023157"/>
    </source>
</evidence>
<dbReference type="SMR" id="A0A8J5GW20"/>
<name>A0A8J5GW20_ZINOF</name>
<organism evidence="6 7">
    <name type="scientific">Zingiber officinale</name>
    <name type="common">Ginger</name>
    <name type="synonym">Amomum zingiber</name>
    <dbReference type="NCBI Taxonomy" id="94328"/>
    <lineage>
        <taxon>Eukaryota</taxon>
        <taxon>Viridiplantae</taxon>
        <taxon>Streptophyta</taxon>
        <taxon>Embryophyta</taxon>
        <taxon>Tracheophyta</taxon>
        <taxon>Spermatophyta</taxon>
        <taxon>Magnoliopsida</taxon>
        <taxon>Liliopsida</taxon>
        <taxon>Zingiberales</taxon>
        <taxon>Zingiberaceae</taxon>
        <taxon>Zingiber</taxon>
    </lineage>
</organism>
<evidence type="ECO:0000313" key="7">
    <source>
        <dbReference type="Proteomes" id="UP000734854"/>
    </source>
</evidence>
<dbReference type="InterPro" id="IPR039391">
    <property type="entry name" value="Phytocyanin-like"/>
</dbReference>
<dbReference type="PROSITE" id="PS51485">
    <property type="entry name" value="PHYTOCYANIN"/>
    <property type="match status" value="1"/>
</dbReference>
<keyword evidence="7" id="KW-1185">Reference proteome</keyword>
<feature type="domain" description="Phytocyanin" evidence="5">
    <location>
        <begin position="57"/>
        <end position="151"/>
    </location>
</feature>
<dbReference type="PANTHER" id="PTHR33021:SF193">
    <property type="entry name" value="OS06G0218600 PROTEIN"/>
    <property type="match status" value="1"/>
</dbReference>
<dbReference type="Pfam" id="PF02298">
    <property type="entry name" value="Cu_bind_like"/>
    <property type="match status" value="1"/>
</dbReference>
<dbReference type="PANTHER" id="PTHR33021">
    <property type="entry name" value="BLUE COPPER PROTEIN"/>
    <property type="match status" value="1"/>
</dbReference>
<comment type="caution">
    <text evidence="6">The sequence shown here is derived from an EMBL/GenBank/DDBJ whole genome shotgun (WGS) entry which is preliminary data.</text>
</comment>
<dbReference type="GO" id="GO:0046872">
    <property type="term" value="F:metal ion binding"/>
    <property type="evidence" value="ECO:0007669"/>
    <property type="project" value="UniProtKB-KW"/>
</dbReference>
<keyword evidence="2" id="KW-0186">Copper</keyword>
<dbReference type="GO" id="GO:0005886">
    <property type="term" value="C:plasma membrane"/>
    <property type="evidence" value="ECO:0007669"/>
    <property type="project" value="TreeGrafter"/>
</dbReference>